<sequence>MGIWQVHALSSILKTPIQSVYPELGNRNVRKDMHKLIKPVSGTDKEPQVFVMWTSNRDEMGTANEIRKADGTECTFKEFMKSSVDRLNIGMGKVDGANNGTKSDSKDTSSKVNGSNGGTDSDSKDVDAKVDGSNGGTDSDRTDDDPKIDGAKVGTDSESKDVKEKVNGSNGVTDSDKTDDDPKIKGGTGSDSKDADEKVDGSNGGTDSDRTGDDPKIDGAKVGTDCDSKDVDEKLDGGNGGTAGDKTDDDAKVDGSNGGTDSDKTDDDPKIDGAKEGTDSDSKDADAKVDGSNGGTESYSKDAVANDDREQHETEHVNTDLNDHEGVSMGEKHGNKISDIDTNFDTCMYEEKHVLVNFNGKAHVGIVKETNLSSVLVDCMRRNGKKDKNSFCWPIKIRDTNWYQLTDVIAIVECSDIPGQRNRYQLDEKSWQMYSSHC</sequence>
<feature type="compositionally biased region" description="Basic and acidic residues" evidence="1">
    <location>
        <begin position="191"/>
        <end position="200"/>
    </location>
</feature>
<evidence type="ECO:0000313" key="2">
    <source>
        <dbReference type="EMBL" id="WAR14871.1"/>
    </source>
</evidence>
<feature type="region of interest" description="Disordered" evidence="1">
    <location>
        <begin position="90"/>
        <end position="334"/>
    </location>
</feature>
<evidence type="ECO:0000256" key="1">
    <source>
        <dbReference type="SAM" id="MobiDB-lite"/>
    </source>
</evidence>
<name>A0ABY7F1Y5_MYAAR</name>
<feature type="compositionally biased region" description="Basic and acidic residues" evidence="1">
    <location>
        <begin position="261"/>
        <end position="289"/>
    </location>
</feature>
<organism evidence="2 3">
    <name type="scientific">Mya arenaria</name>
    <name type="common">Soft-shell clam</name>
    <dbReference type="NCBI Taxonomy" id="6604"/>
    <lineage>
        <taxon>Eukaryota</taxon>
        <taxon>Metazoa</taxon>
        <taxon>Spiralia</taxon>
        <taxon>Lophotrochozoa</taxon>
        <taxon>Mollusca</taxon>
        <taxon>Bivalvia</taxon>
        <taxon>Autobranchia</taxon>
        <taxon>Heteroconchia</taxon>
        <taxon>Euheterodonta</taxon>
        <taxon>Imparidentia</taxon>
        <taxon>Neoheterodontei</taxon>
        <taxon>Myida</taxon>
        <taxon>Myoidea</taxon>
        <taxon>Myidae</taxon>
        <taxon>Mya</taxon>
    </lineage>
</organism>
<reference evidence="2" key="1">
    <citation type="submission" date="2022-11" db="EMBL/GenBank/DDBJ databases">
        <title>Centuries of genome instability and evolution in soft-shell clam transmissible cancer (bioRxiv).</title>
        <authorList>
            <person name="Hart S.F.M."/>
            <person name="Yonemitsu M.A."/>
            <person name="Giersch R.M."/>
            <person name="Beal B.F."/>
            <person name="Arriagada G."/>
            <person name="Davis B.W."/>
            <person name="Ostrander E.A."/>
            <person name="Goff S.P."/>
            <person name="Metzger M.J."/>
        </authorList>
    </citation>
    <scope>NUCLEOTIDE SEQUENCE</scope>
    <source>
        <strain evidence="2">MELC-2E11</strain>
        <tissue evidence="2">Siphon/mantle</tissue>
    </source>
</reference>
<feature type="compositionally biased region" description="Basic and acidic residues" evidence="1">
    <location>
        <begin position="207"/>
        <end position="236"/>
    </location>
</feature>
<accession>A0ABY7F1Y5</accession>
<proteinExistence type="predicted"/>
<evidence type="ECO:0000313" key="3">
    <source>
        <dbReference type="Proteomes" id="UP001164746"/>
    </source>
</evidence>
<gene>
    <name evidence="2" type="ORF">MAR_004976</name>
</gene>
<dbReference type="EMBL" id="CP111020">
    <property type="protein sequence ID" value="WAR14871.1"/>
    <property type="molecule type" value="Genomic_DNA"/>
</dbReference>
<feature type="compositionally biased region" description="Basic and acidic residues" evidence="1">
    <location>
        <begin position="138"/>
        <end position="166"/>
    </location>
</feature>
<dbReference type="Proteomes" id="UP001164746">
    <property type="component" value="Chromosome 9"/>
</dbReference>
<feature type="compositionally biased region" description="Basic and acidic residues" evidence="1">
    <location>
        <begin position="121"/>
        <end position="130"/>
    </location>
</feature>
<keyword evidence="3" id="KW-1185">Reference proteome</keyword>
<feature type="compositionally biased region" description="Basic and acidic residues" evidence="1">
    <location>
        <begin position="174"/>
        <end position="184"/>
    </location>
</feature>
<feature type="compositionally biased region" description="Basic and acidic residues" evidence="1">
    <location>
        <begin position="304"/>
        <end position="334"/>
    </location>
</feature>
<protein>
    <submittedName>
        <fullName evidence="2">Uncharacterized protein</fullName>
    </submittedName>
</protein>